<proteinExistence type="predicted"/>
<dbReference type="AlphaFoldDB" id="A0A2S8EZS7"/>
<dbReference type="Proteomes" id="UP000240009">
    <property type="component" value="Unassembled WGS sequence"/>
</dbReference>
<gene>
    <name evidence="1" type="ORF">C5Y96_26970</name>
</gene>
<dbReference type="EMBL" id="PUIA01000094">
    <property type="protein sequence ID" value="PQO25144.1"/>
    <property type="molecule type" value="Genomic_DNA"/>
</dbReference>
<name>A0A2S8EZS7_9BACT</name>
<reference evidence="1 2" key="1">
    <citation type="submission" date="2018-02" db="EMBL/GenBank/DDBJ databases">
        <title>Comparative genomes isolates from brazilian mangrove.</title>
        <authorList>
            <person name="Araujo J.E."/>
            <person name="Taketani R.G."/>
            <person name="Silva M.C.P."/>
            <person name="Loureco M.V."/>
            <person name="Andreote F.D."/>
        </authorList>
    </citation>
    <scope>NUCLEOTIDE SEQUENCE [LARGE SCALE GENOMIC DNA]</scope>
    <source>
        <strain evidence="1 2">HEX-2 MGV</strain>
    </source>
</reference>
<evidence type="ECO:0000313" key="1">
    <source>
        <dbReference type="EMBL" id="PQO25144.1"/>
    </source>
</evidence>
<protein>
    <submittedName>
        <fullName evidence="1">Uncharacterized protein</fullName>
    </submittedName>
</protein>
<accession>A0A2S8EZS7</accession>
<sequence length="69" mass="7669">MRHSKFLLGSIVGLATSIEGPTAFRIKTYFLRREKLLPALGATLKSAWACEQVTTSKRLPEESIAHQVL</sequence>
<comment type="caution">
    <text evidence="1">The sequence shown here is derived from an EMBL/GenBank/DDBJ whole genome shotgun (WGS) entry which is preliminary data.</text>
</comment>
<evidence type="ECO:0000313" key="2">
    <source>
        <dbReference type="Proteomes" id="UP000240009"/>
    </source>
</evidence>
<organism evidence="1 2">
    <name type="scientific">Blastopirellula marina</name>
    <dbReference type="NCBI Taxonomy" id="124"/>
    <lineage>
        <taxon>Bacteria</taxon>
        <taxon>Pseudomonadati</taxon>
        <taxon>Planctomycetota</taxon>
        <taxon>Planctomycetia</taxon>
        <taxon>Pirellulales</taxon>
        <taxon>Pirellulaceae</taxon>
        <taxon>Blastopirellula</taxon>
    </lineage>
</organism>